<dbReference type="EMBL" id="CAJOBE010011217">
    <property type="protein sequence ID" value="CAF4125924.1"/>
    <property type="molecule type" value="Genomic_DNA"/>
</dbReference>
<proteinExistence type="predicted"/>
<accession>A0A819WPT3</accession>
<name>A0A819WPT3_9BILA</name>
<protein>
    <submittedName>
        <fullName evidence="2">Uncharacterized protein</fullName>
    </submittedName>
</protein>
<evidence type="ECO:0000313" key="2">
    <source>
        <dbReference type="EMBL" id="CAF4125924.1"/>
    </source>
</evidence>
<gene>
    <name evidence="2" type="ORF">FNK824_LOCUS32515</name>
    <name evidence="1" type="ORF">SEV965_LOCUS1928</name>
</gene>
<organism evidence="2 3">
    <name type="scientific">Rotaria sordida</name>
    <dbReference type="NCBI Taxonomy" id="392033"/>
    <lineage>
        <taxon>Eukaryota</taxon>
        <taxon>Metazoa</taxon>
        <taxon>Spiralia</taxon>
        <taxon>Gnathifera</taxon>
        <taxon>Rotifera</taxon>
        <taxon>Eurotatoria</taxon>
        <taxon>Bdelloidea</taxon>
        <taxon>Philodinida</taxon>
        <taxon>Philodinidae</taxon>
        <taxon>Rotaria</taxon>
    </lineage>
</organism>
<evidence type="ECO:0000313" key="3">
    <source>
        <dbReference type="Proteomes" id="UP000663874"/>
    </source>
</evidence>
<reference evidence="2" key="1">
    <citation type="submission" date="2021-02" db="EMBL/GenBank/DDBJ databases">
        <authorList>
            <person name="Nowell W R."/>
        </authorList>
    </citation>
    <scope>NUCLEOTIDE SEQUENCE</scope>
</reference>
<evidence type="ECO:0000313" key="1">
    <source>
        <dbReference type="EMBL" id="CAF0827261.1"/>
    </source>
</evidence>
<dbReference type="AlphaFoldDB" id="A0A819WPT3"/>
<sequence>MDITKFVNDDYILVRSLENEQILFLNNYQDQSSIVVDTELQNIKIDWSSPGEIFTVGGHKHSNDINYTNQIIFYTRRREFLHRVYIPQIVC</sequence>
<dbReference type="Proteomes" id="UP000663874">
    <property type="component" value="Unassembled WGS sequence"/>
</dbReference>
<comment type="caution">
    <text evidence="2">The sequence shown here is derived from an EMBL/GenBank/DDBJ whole genome shotgun (WGS) entry which is preliminary data.</text>
</comment>
<dbReference type="EMBL" id="CAJNOU010000040">
    <property type="protein sequence ID" value="CAF0827261.1"/>
    <property type="molecule type" value="Genomic_DNA"/>
</dbReference>
<dbReference type="Proteomes" id="UP000663889">
    <property type="component" value="Unassembled WGS sequence"/>
</dbReference>